<comment type="caution">
    <text evidence="1">The sequence shown here is derived from an EMBL/GenBank/DDBJ whole genome shotgun (WGS) entry which is preliminary data.</text>
</comment>
<feature type="non-terminal residue" evidence="1">
    <location>
        <position position="1"/>
    </location>
</feature>
<evidence type="ECO:0000313" key="1">
    <source>
        <dbReference type="EMBL" id="KAK7497404.1"/>
    </source>
</evidence>
<sequence>GPGRHSGQRLLGQKLCVCRCRFRNRTVRGKLLGATVSRALPACVASVLVPEHNSKLLSKGKEQKERFCKHALRGTRVVRKLQEAPKQHRWKECQRATAPILTQFP</sequence>
<dbReference type="AlphaFoldDB" id="A0ABD0LD66"/>
<accession>A0ABD0LD66</accession>
<name>A0ABD0LD66_9CAEN</name>
<dbReference type="EMBL" id="JACVVK020000059">
    <property type="protein sequence ID" value="KAK7497404.1"/>
    <property type="molecule type" value="Genomic_DNA"/>
</dbReference>
<evidence type="ECO:0000313" key="2">
    <source>
        <dbReference type="Proteomes" id="UP001519460"/>
    </source>
</evidence>
<gene>
    <name evidence="1" type="ORF">BaRGS_00011448</name>
</gene>
<reference evidence="1 2" key="1">
    <citation type="journal article" date="2023" name="Sci. Data">
        <title>Genome assembly of the Korean intertidal mud-creeper Batillaria attramentaria.</title>
        <authorList>
            <person name="Patra A.K."/>
            <person name="Ho P.T."/>
            <person name="Jun S."/>
            <person name="Lee S.J."/>
            <person name="Kim Y."/>
            <person name="Won Y.J."/>
        </authorList>
    </citation>
    <scope>NUCLEOTIDE SEQUENCE [LARGE SCALE GENOMIC DNA]</scope>
    <source>
        <strain evidence="1">Wonlab-2016</strain>
    </source>
</reference>
<keyword evidence="2" id="KW-1185">Reference proteome</keyword>
<protein>
    <submittedName>
        <fullName evidence="1">Uncharacterized protein</fullName>
    </submittedName>
</protein>
<organism evidence="1 2">
    <name type="scientific">Batillaria attramentaria</name>
    <dbReference type="NCBI Taxonomy" id="370345"/>
    <lineage>
        <taxon>Eukaryota</taxon>
        <taxon>Metazoa</taxon>
        <taxon>Spiralia</taxon>
        <taxon>Lophotrochozoa</taxon>
        <taxon>Mollusca</taxon>
        <taxon>Gastropoda</taxon>
        <taxon>Caenogastropoda</taxon>
        <taxon>Sorbeoconcha</taxon>
        <taxon>Cerithioidea</taxon>
        <taxon>Batillariidae</taxon>
        <taxon>Batillaria</taxon>
    </lineage>
</organism>
<dbReference type="Proteomes" id="UP001519460">
    <property type="component" value="Unassembled WGS sequence"/>
</dbReference>
<proteinExistence type="predicted"/>